<keyword evidence="1" id="KW-0472">Membrane</keyword>
<name>A0A1H5WKZ2_9BACT</name>
<sequence length="76" mass="8662">MVMALGLLVVLGLLAWFTIDPSATLHVHGYQSSLVSIQDRDIELRWIPELLLGMFGFRIVMAHLRARLESRQSRES</sequence>
<proteinExistence type="predicted"/>
<gene>
    <name evidence="2" type="ORF">SAMN05421819_1623</name>
</gene>
<accession>A0A1H5WKZ2</accession>
<dbReference type="AlphaFoldDB" id="A0A1H5WKZ2"/>
<keyword evidence="1" id="KW-0812">Transmembrane</keyword>
<keyword evidence="1" id="KW-1133">Transmembrane helix</keyword>
<dbReference type="EMBL" id="FNVA01000002">
    <property type="protein sequence ID" value="SEF99950.1"/>
    <property type="molecule type" value="Genomic_DNA"/>
</dbReference>
<reference evidence="2 3" key="1">
    <citation type="submission" date="2016-10" db="EMBL/GenBank/DDBJ databases">
        <authorList>
            <person name="de Groot N.N."/>
        </authorList>
    </citation>
    <scope>NUCLEOTIDE SEQUENCE [LARGE SCALE GENOMIC DNA]</scope>
    <source>
        <strain evidence="2 3">DSM 22489</strain>
    </source>
</reference>
<organism evidence="2 3">
    <name type="scientific">Bryocella elongata</name>
    <dbReference type="NCBI Taxonomy" id="863522"/>
    <lineage>
        <taxon>Bacteria</taxon>
        <taxon>Pseudomonadati</taxon>
        <taxon>Acidobacteriota</taxon>
        <taxon>Terriglobia</taxon>
        <taxon>Terriglobales</taxon>
        <taxon>Acidobacteriaceae</taxon>
        <taxon>Bryocella</taxon>
    </lineage>
</organism>
<evidence type="ECO:0000313" key="3">
    <source>
        <dbReference type="Proteomes" id="UP000236728"/>
    </source>
</evidence>
<evidence type="ECO:0000256" key="1">
    <source>
        <dbReference type="SAM" id="Phobius"/>
    </source>
</evidence>
<protein>
    <submittedName>
        <fullName evidence="2">Uncharacterized protein</fullName>
    </submittedName>
</protein>
<dbReference type="Proteomes" id="UP000236728">
    <property type="component" value="Unassembled WGS sequence"/>
</dbReference>
<feature type="transmembrane region" description="Helical" evidence="1">
    <location>
        <begin position="46"/>
        <end position="64"/>
    </location>
</feature>
<keyword evidence="3" id="KW-1185">Reference proteome</keyword>
<evidence type="ECO:0000313" key="2">
    <source>
        <dbReference type="EMBL" id="SEF99950.1"/>
    </source>
</evidence>